<evidence type="ECO:0000313" key="3">
    <source>
        <dbReference type="Proteomes" id="UP000765509"/>
    </source>
</evidence>
<reference evidence="2" key="1">
    <citation type="submission" date="2021-03" db="EMBL/GenBank/DDBJ databases">
        <title>Draft genome sequence of rust myrtle Austropuccinia psidii MF-1, a brazilian biotype.</title>
        <authorList>
            <person name="Quecine M.C."/>
            <person name="Pachon D.M.R."/>
            <person name="Bonatelli M.L."/>
            <person name="Correr F.H."/>
            <person name="Franceschini L.M."/>
            <person name="Leite T.F."/>
            <person name="Margarido G.R.A."/>
            <person name="Almeida C.A."/>
            <person name="Ferrarezi J.A."/>
            <person name="Labate C.A."/>
        </authorList>
    </citation>
    <scope>NUCLEOTIDE SEQUENCE</scope>
    <source>
        <strain evidence="2">MF-1</strain>
    </source>
</reference>
<feature type="region of interest" description="Disordered" evidence="1">
    <location>
        <begin position="128"/>
        <end position="228"/>
    </location>
</feature>
<accession>A0A9Q3KKW9</accession>
<feature type="compositionally biased region" description="Basic and acidic residues" evidence="1">
    <location>
        <begin position="128"/>
        <end position="150"/>
    </location>
</feature>
<dbReference type="OrthoDB" id="515971at2759"/>
<keyword evidence="3" id="KW-1185">Reference proteome</keyword>
<feature type="compositionally biased region" description="Polar residues" evidence="1">
    <location>
        <begin position="153"/>
        <end position="170"/>
    </location>
</feature>
<feature type="region of interest" description="Disordered" evidence="1">
    <location>
        <begin position="1"/>
        <end position="30"/>
    </location>
</feature>
<sequence>HSSHKSKRQECQPRGEAQMEDARTSTSSQRLASTFDTLIESPEADITAIAVVRPESLLTGNNRDIPVSVQELVYGSKTARVGTSPKSLDRHHELISLSEEAHGSRKYRRTSEGLEIYVLKRTSPTDKSLVEKPKHVIRGPEEEVGPREGKQPSGRSPSLHKQNSTSTSAKKAQANPKDQPEAKAKGKGKGKSQVEQALPLDLQDSQEREDRHGQCVQYGKNSDGIQKQGRGKIEPIFSKKQLKELRIQVQNLENSTGHNEALFQEQLEKSDEARPKLKENIQSSINNISLKNDLPRQSIPMLDRNVLNLNNDLHHTISSHSEVETACNFKDIPRLEEWPTFSGEAEYNHMEFMKTIYIFKEDFNIPEEYISARLQ</sequence>
<organism evidence="2 3">
    <name type="scientific">Austropuccinia psidii MF-1</name>
    <dbReference type="NCBI Taxonomy" id="1389203"/>
    <lineage>
        <taxon>Eukaryota</taxon>
        <taxon>Fungi</taxon>
        <taxon>Dikarya</taxon>
        <taxon>Basidiomycota</taxon>
        <taxon>Pucciniomycotina</taxon>
        <taxon>Pucciniomycetes</taxon>
        <taxon>Pucciniales</taxon>
        <taxon>Sphaerophragmiaceae</taxon>
        <taxon>Austropuccinia</taxon>
    </lineage>
</organism>
<evidence type="ECO:0000313" key="2">
    <source>
        <dbReference type="EMBL" id="MBW0581996.1"/>
    </source>
</evidence>
<protein>
    <submittedName>
        <fullName evidence="2">Uncharacterized protein</fullName>
    </submittedName>
</protein>
<evidence type="ECO:0000256" key="1">
    <source>
        <dbReference type="SAM" id="MobiDB-lite"/>
    </source>
</evidence>
<name>A0A9Q3KKW9_9BASI</name>
<comment type="caution">
    <text evidence="2">The sequence shown here is derived from an EMBL/GenBank/DDBJ whole genome shotgun (WGS) entry which is preliminary data.</text>
</comment>
<feature type="non-terminal residue" evidence="2">
    <location>
        <position position="1"/>
    </location>
</feature>
<feature type="compositionally biased region" description="Basic and acidic residues" evidence="1">
    <location>
        <begin position="87"/>
        <end position="103"/>
    </location>
</feature>
<dbReference type="AlphaFoldDB" id="A0A9Q3KKW9"/>
<feature type="region of interest" description="Disordered" evidence="1">
    <location>
        <begin position="81"/>
        <end position="109"/>
    </location>
</feature>
<dbReference type="EMBL" id="AVOT02111370">
    <property type="protein sequence ID" value="MBW0581996.1"/>
    <property type="molecule type" value="Genomic_DNA"/>
</dbReference>
<proteinExistence type="predicted"/>
<dbReference type="Proteomes" id="UP000765509">
    <property type="component" value="Unassembled WGS sequence"/>
</dbReference>
<gene>
    <name evidence="2" type="ORF">O181_121711</name>
</gene>